<dbReference type="AlphaFoldDB" id="A0A133UZQ7"/>
<evidence type="ECO:0000313" key="2">
    <source>
        <dbReference type="Proteomes" id="UP000070520"/>
    </source>
</evidence>
<reference evidence="1 2" key="1">
    <citation type="journal article" date="2016" name="Sci. Rep.">
        <title>Metabolic traits of an uncultured archaeal lineage -MSBL1- from brine pools of the Red Sea.</title>
        <authorList>
            <person name="Mwirichia R."/>
            <person name="Alam I."/>
            <person name="Rashid M."/>
            <person name="Vinu M."/>
            <person name="Ba-Alawi W."/>
            <person name="Anthony Kamau A."/>
            <person name="Kamanda Ngugi D."/>
            <person name="Goker M."/>
            <person name="Klenk H.P."/>
            <person name="Bajic V."/>
            <person name="Stingl U."/>
        </authorList>
    </citation>
    <scope>NUCLEOTIDE SEQUENCE [LARGE SCALE GENOMIC DNA]</scope>
    <source>
        <strain evidence="1">SCGC-AAA261C02</strain>
    </source>
</reference>
<accession>A0A133UZQ7</accession>
<sequence length="142" mass="15566">MSETLSEVVKARGHPKITARHSTTFMITKDEEIGTEADCVVGVKADKAAVDLKKEVKLAINSGASVEVTLEANDIRETIKGQGHPDLQLSDSNDLVIRESDYTCGRTLMIKADKAADDLSRDLIERLKNPDTTLKMTIKVIQ</sequence>
<dbReference type="InterPro" id="IPR023131">
    <property type="entry name" value="Mth639-like_dom_sf"/>
</dbReference>
<organism evidence="1 2">
    <name type="scientific">candidate division MSBL1 archaeon SCGC-AAA261C02</name>
    <dbReference type="NCBI Taxonomy" id="1698272"/>
    <lineage>
        <taxon>Archaea</taxon>
        <taxon>Methanobacteriati</taxon>
        <taxon>Methanobacteriota</taxon>
        <taxon>candidate division MSBL1</taxon>
    </lineage>
</organism>
<evidence type="ECO:0000313" key="1">
    <source>
        <dbReference type="EMBL" id="KXA99670.1"/>
    </source>
</evidence>
<proteinExistence type="predicted"/>
<comment type="caution">
    <text evidence="1">The sequence shown here is derived from an EMBL/GenBank/DDBJ whole genome shotgun (WGS) entry which is preliminary data.</text>
</comment>
<protein>
    <recommendedName>
        <fullName evidence="3">DUF371 domain-containing protein</fullName>
    </recommendedName>
</protein>
<dbReference type="Pfam" id="PF04027">
    <property type="entry name" value="DUF371"/>
    <property type="match status" value="1"/>
</dbReference>
<name>A0A133UZQ7_9EURY</name>
<dbReference type="InterPro" id="IPR007171">
    <property type="entry name" value="DUF371"/>
</dbReference>
<dbReference type="PANTHER" id="PTHR40696:SF1">
    <property type="entry name" value="DUF371 DOMAIN-CONTAINING PROTEIN"/>
    <property type="match status" value="1"/>
</dbReference>
<keyword evidence="2" id="KW-1185">Reference proteome</keyword>
<evidence type="ECO:0008006" key="3">
    <source>
        <dbReference type="Google" id="ProtNLM"/>
    </source>
</evidence>
<gene>
    <name evidence="1" type="ORF">AKJ42_02720</name>
</gene>
<dbReference type="Gene3D" id="2.60.120.630">
    <property type="entry name" value="mth639 domain like"/>
    <property type="match status" value="1"/>
</dbReference>
<dbReference type="EMBL" id="LHXW01000030">
    <property type="protein sequence ID" value="KXA99670.1"/>
    <property type="molecule type" value="Genomic_DNA"/>
</dbReference>
<dbReference type="PANTHER" id="PTHR40696">
    <property type="entry name" value="DUF371 FAMILY PROTEIN"/>
    <property type="match status" value="1"/>
</dbReference>
<dbReference type="Proteomes" id="UP000070520">
    <property type="component" value="Unassembled WGS sequence"/>
</dbReference>